<dbReference type="AlphaFoldDB" id="A0A376B507"/>
<evidence type="ECO:0000259" key="6">
    <source>
        <dbReference type="SMART" id="SM01011"/>
    </source>
</evidence>
<accession>A0A376B507</accession>
<dbReference type="PANTHER" id="PTHR43226">
    <property type="entry name" value="XAA-PRO AMINOPEPTIDASE 3"/>
    <property type="match status" value="1"/>
</dbReference>
<comment type="cofactor">
    <cofactor evidence="1">
        <name>Mn(2+)</name>
        <dbReference type="ChEBI" id="CHEBI:29035"/>
    </cofactor>
</comment>
<keyword evidence="8" id="KW-1185">Reference proteome</keyword>
<reference evidence="8" key="1">
    <citation type="submission" date="2018-06" db="EMBL/GenBank/DDBJ databases">
        <authorList>
            <person name="Guldener U."/>
        </authorList>
    </citation>
    <scope>NUCLEOTIDE SEQUENCE [LARGE SCALE GENOMIC DNA]</scope>
    <source>
        <strain evidence="8">UTAD17</strain>
    </source>
</reference>
<dbReference type="InterPro" id="IPR007865">
    <property type="entry name" value="Aminopep_P_N"/>
</dbReference>
<dbReference type="GO" id="GO:0030145">
    <property type="term" value="F:manganese ion binding"/>
    <property type="evidence" value="ECO:0007669"/>
    <property type="project" value="InterPro"/>
</dbReference>
<dbReference type="EMBL" id="UFAJ01000202">
    <property type="protein sequence ID" value="SSD59777.1"/>
    <property type="molecule type" value="Genomic_DNA"/>
</dbReference>
<dbReference type="Pfam" id="PF05195">
    <property type="entry name" value="AMP_N"/>
    <property type="match status" value="1"/>
</dbReference>
<dbReference type="FunFam" id="3.90.230.10:FF:000002">
    <property type="entry name" value="Xaa-Pro aminopeptidase 3"/>
    <property type="match status" value="1"/>
</dbReference>
<dbReference type="InterPro" id="IPR000994">
    <property type="entry name" value="Pept_M24"/>
</dbReference>
<gene>
    <name evidence="7" type="ORF">SCODWIG_01538</name>
</gene>
<dbReference type="VEuPathDB" id="FungiDB:SCODWIG_01538"/>
<dbReference type="InterPro" id="IPR052433">
    <property type="entry name" value="X-Pro_dipept-like"/>
</dbReference>
<dbReference type="Gene3D" id="3.90.230.10">
    <property type="entry name" value="Creatinase/methionine aminopeptidase superfamily"/>
    <property type="match status" value="1"/>
</dbReference>
<organism evidence="7 8">
    <name type="scientific">Saccharomycodes ludwigii</name>
    <dbReference type="NCBI Taxonomy" id="36035"/>
    <lineage>
        <taxon>Eukaryota</taxon>
        <taxon>Fungi</taxon>
        <taxon>Dikarya</taxon>
        <taxon>Ascomycota</taxon>
        <taxon>Saccharomycotina</taxon>
        <taxon>Saccharomycetes</taxon>
        <taxon>Saccharomycodales</taxon>
        <taxon>Saccharomycodaceae</taxon>
        <taxon>Saccharomycodes</taxon>
    </lineage>
</organism>
<dbReference type="SUPFAM" id="SSF53092">
    <property type="entry name" value="Creatinase/prolidase N-terminal domain"/>
    <property type="match status" value="1"/>
</dbReference>
<dbReference type="Gene3D" id="3.40.350.10">
    <property type="entry name" value="Creatinase/prolidase N-terminal domain"/>
    <property type="match status" value="1"/>
</dbReference>
<dbReference type="PANTHER" id="PTHR43226:SF1">
    <property type="entry name" value="XAA-PRO DIPEPTIDASE"/>
    <property type="match status" value="1"/>
</dbReference>
<evidence type="ECO:0000256" key="5">
    <source>
        <dbReference type="ARBA" id="ARBA00023211"/>
    </source>
</evidence>
<dbReference type="Pfam" id="PF00557">
    <property type="entry name" value="Peptidase_M24"/>
    <property type="match status" value="1"/>
</dbReference>
<dbReference type="InterPro" id="IPR029149">
    <property type="entry name" value="Creatin/AminoP/Spt16_N"/>
</dbReference>
<evidence type="ECO:0000256" key="4">
    <source>
        <dbReference type="ARBA" id="ARBA00022801"/>
    </source>
</evidence>
<comment type="similarity">
    <text evidence="2">Belongs to the peptidase M24B family.</text>
</comment>
<dbReference type="SMART" id="SM01011">
    <property type="entry name" value="AMP_N"/>
    <property type="match status" value="1"/>
</dbReference>
<keyword evidence="5" id="KW-0464">Manganese</keyword>
<dbReference type="CDD" id="cd01087">
    <property type="entry name" value="Prolidase"/>
    <property type="match status" value="1"/>
</dbReference>
<evidence type="ECO:0000256" key="2">
    <source>
        <dbReference type="ARBA" id="ARBA00008766"/>
    </source>
</evidence>
<evidence type="ECO:0000256" key="3">
    <source>
        <dbReference type="ARBA" id="ARBA00022723"/>
    </source>
</evidence>
<name>A0A376B507_9ASCO</name>
<evidence type="ECO:0000256" key="1">
    <source>
        <dbReference type="ARBA" id="ARBA00001936"/>
    </source>
</evidence>
<dbReference type="Proteomes" id="UP000262825">
    <property type="component" value="Unassembled WGS sequence"/>
</dbReference>
<dbReference type="GO" id="GO:0006508">
    <property type="term" value="P:proteolysis"/>
    <property type="evidence" value="ECO:0007669"/>
    <property type="project" value="TreeGrafter"/>
</dbReference>
<dbReference type="SUPFAM" id="SSF55920">
    <property type="entry name" value="Creatinase/aminopeptidase"/>
    <property type="match status" value="1"/>
</dbReference>
<keyword evidence="3" id="KW-0479">Metal-binding</keyword>
<evidence type="ECO:0000313" key="8">
    <source>
        <dbReference type="Proteomes" id="UP000262825"/>
    </source>
</evidence>
<dbReference type="GO" id="GO:0070006">
    <property type="term" value="F:metalloaminopeptidase activity"/>
    <property type="evidence" value="ECO:0007669"/>
    <property type="project" value="InterPro"/>
</dbReference>
<proteinExistence type="inferred from homology"/>
<evidence type="ECO:0000313" key="7">
    <source>
        <dbReference type="EMBL" id="SSD59777.1"/>
    </source>
</evidence>
<feature type="domain" description="Aminopeptidase P N-terminal" evidence="6">
    <location>
        <begin position="71"/>
        <end position="209"/>
    </location>
</feature>
<protein>
    <submittedName>
        <fullName evidence="7">Related to putative Xaa-Pro dipeptidase</fullName>
    </submittedName>
</protein>
<dbReference type="InterPro" id="IPR036005">
    <property type="entry name" value="Creatinase/aminopeptidase-like"/>
</dbReference>
<sequence>MDNIQQASLIGSTSLLAIGALKKYFSNNNHQQNNSILDEKKMNATLPFEPIRKRSPDIIARTNTILANEKYPAKAHNNKVKSFFYELNKDLSGKKIGVFLSSSILEPIKYCDQTKKFIQEKYFFYLTGCDLPNTFMFYNFQTEKLCLFLPPIIRDDVVWSGMPLSPEEALAKYDVDEVLYSDKIMQYISSGQGNLDLVYTTDLDHAPIEISSKLTPNDPKFFEAMDEARLCKDDYELCLMRKACDITDKCHLAVMSALPIETNEIHMQAEFTYHAIRQGSKNQGYDPICCSGVNCSTLHYVNNDDTMENKHSVLIDAGAEWENYTADVTRCFPIDGKFTKEHREIYEAVLDMQKTAMGLIRPGVNWEDVHLATHRCLIKHFLKLGIFRSEFSAEEIYDRRVTVCFNCTGCGHNLGLNTHDVGGRPNYEDPDPYFRYLRIRRPLKEGMVVTIEPGIYFNPFIIREFLTPYPERVEVVDEKIMEKYLYVGGVRIEDDLVITKGGYENLTCITSDPDKIEQIVRDGINKGRSHYHNIV</sequence>
<keyword evidence="4" id="KW-0378">Hydrolase</keyword>